<dbReference type="InterPro" id="IPR013057">
    <property type="entry name" value="AA_transpt_TM"/>
</dbReference>
<feature type="transmembrane region" description="Helical" evidence="5">
    <location>
        <begin position="120"/>
        <end position="142"/>
    </location>
</feature>
<sequence length="294" mass="31721">MSSLCMVYSGFPPRAANRALFCPRVLLDARLSKPPLPFRPPGRLQACSKAAFVQPNDLISNASSFRIAGRIPSRHREPLAAILTRFHMRAVPSCGGKGDRVVVVVVVVVLNIEGHLIGRWIIVGALAVSCVVYGAVGVAVYATFGPATEDDLTKNFRKDDGLLVLVRATMAVAICATFPLVMMAARNAAYDLFLRPRGVQMTAAVRLSVTSVIVVVCLGTAEIVGSLGVVLDFNGALFGTPVSYIWPMAMYLALPRSRQRRRWRLFSFACVLLGLFFGLMGLVVASIGVARGER</sequence>
<dbReference type="Proteomes" id="UP001189429">
    <property type="component" value="Unassembled WGS sequence"/>
</dbReference>
<evidence type="ECO:0000256" key="5">
    <source>
        <dbReference type="SAM" id="Phobius"/>
    </source>
</evidence>
<gene>
    <name evidence="7" type="ORF">PCOR1329_LOCUS15604</name>
</gene>
<evidence type="ECO:0000313" key="8">
    <source>
        <dbReference type="Proteomes" id="UP001189429"/>
    </source>
</evidence>
<dbReference type="PANTHER" id="PTHR22950">
    <property type="entry name" value="AMINO ACID TRANSPORTER"/>
    <property type="match status" value="1"/>
</dbReference>
<reference evidence="7" key="1">
    <citation type="submission" date="2023-10" db="EMBL/GenBank/DDBJ databases">
        <authorList>
            <person name="Chen Y."/>
            <person name="Shah S."/>
            <person name="Dougan E. K."/>
            <person name="Thang M."/>
            <person name="Chan C."/>
        </authorList>
    </citation>
    <scope>NUCLEOTIDE SEQUENCE [LARGE SCALE GENOMIC DNA]</scope>
</reference>
<comment type="caution">
    <text evidence="7">The sequence shown here is derived from an EMBL/GenBank/DDBJ whole genome shotgun (WGS) entry which is preliminary data.</text>
</comment>
<dbReference type="Pfam" id="PF01490">
    <property type="entry name" value="Aa_trans"/>
    <property type="match status" value="1"/>
</dbReference>
<keyword evidence="4 5" id="KW-0472">Membrane</keyword>
<protein>
    <recommendedName>
        <fullName evidence="6">Amino acid transporter transmembrane domain-containing protein</fullName>
    </recommendedName>
</protein>
<keyword evidence="8" id="KW-1185">Reference proteome</keyword>
<evidence type="ECO:0000256" key="2">
    <source>
        <dbReference type="ARBA" id="ARBA00022692"/>
    </source>
</evidence>
<evidence type="ECO:0000259" key="6">
    <source>
        <dbReference type="Pfam" id="PF01490"/>
    </source>
</evidence>
<name>A0ABN9R1W6_9DINO</name>
<evidence type="ECO:0000256" key="4">
    <source>
        <dbReference type="ARBA" id="ARBA00023136"/>
    </source>
</evidence>
<feature type="transmembrane region" description="Helical" evidence="5">
    <location>
        <begin position="236"/>
        <end position="254"/>
    </location>
</feature>
<evidence type="ECO:0000313" key="7">
    <source>
        <dbReference type="EMBL" id="CAK0810765.1"/>
    </source>
</evidence>
<keyword evidence="2 5" id="KW-0812">Transmembrane</keyword>
<comment type="subcellular location">
    <subcellularLocation>
        <location evidence="1">Membrane</location>
        <topology evidence="1">Multi-pass membrane protein</topology>
    </subcellularLocation>
</comment>
<evidence type="ECO:0000256" key="1">
    <source>
        <dbReference type="ARBA" id="ARBA00004141"/>
    </source>
</evidence>
<evidence type="ECO:0000256" key="3">
    <source>
        <dbReference type="ARBA" id="ARBA00022989"/>
    </source>
</evidence>
<keyword evidence="3 5" id="KW-1133">Transmembrane helix</keyword>
<dbReference type="EMBL" id="CAUYUJ010004735">
    <property type="protein sequence ID" value="CAK0810765.1"/>
    <property type="molecule type" value="Genomic_DNA"/>
</dbReference>
<organism evidence="7 8">
    <name type="scientific">Prorocentrum cordatum</name>
    <dbReference type="NCBI Taxonomy" id="2364126"/>
    <lineage>
        <taxon>Eukaryota</taxon>
        <taxon>Sar</taxon>
        <taxon>Alveolata</taxon>
        <taxon>Dinophyceae</taxon>
        <taxon>Prorocentrales</taxon>
        <taxon>Prorocentraceae</taxon>
        <taxon>Prorocentrum</taxon>
    </lineage>
</organism>
<feature type="transmembrane region" description="Helical" evidence="5">
    <location>
        <begin position="162"/>
        <end position="182"/>
    </location>
</feature>
<feature type="domain" description="Amino acid transporter transmembrane" evidence="6">
    <location>
        <begin position="122"/>
        <end position="284"/>
    </location>
</feature>
<feature type="transmembrane region" description="Helical" evidence="5">
    <location>
        <begin position="266"/>
        <end position="290"/>
    </location>
</feature>
<proteinExistence type="predicted"/>
<accession>A0ABN9R1W6</accession>
<feature type="transmembrane region" description="Helical" evidence="5">
    <location>
        <begin position="203"/>
        <end position="224"/>
    </location>
</feature>